<gene>
    <name evidence="2" type="ORF">CI238_11849</name>
</gene>
<evidence type="ECO:0000313" key="2">
    <source>
        <dbReference type="EMBL" id="KZL65218.1"/>
    </source>
</evidence>
<evidence type="ECO:0000313" key="3">
    <source>
        <dbReference type="Proteomes" id="UP000076584"/>
    </source>
</evidence>
<evidence type="ECO:0000256" key="1">
    <source>
        <dbReference type="SAM" id="SignalP"/>
    </source>
</evidence>
<dbReference type="AlphaFoldDB" id="A0A166N1R9"/>
<organism evidence="2 3">
    <name type="scientific">Colletotrichum incanum</name>
    <name type="common">Soybean anthracnose fungus</name>
    <dbReference type="NCBI Taxonomy" id="1573173"/>
    <lineage>
        <taxon>Eukaryota</taxon>
        <taxon>Fungi</taxon>
        <taxon>Dikarya</taxon>
        <taxon>Ascomycota</taxon>
        <taxon>Pezizomycotina</taxon>
        <taxon>Sordariomycetes</taxon>
        <taxon>Hypocreomycetidae</taxon>
        <taxon>Glomerellales</taxon>
        <taxon>Glomerellaceae</taxon>
        <taxon>Colletotrichum</taxon>
        <taxon>Colletotrichum spaethianum species complex</taxon>
    </lineage>
</organism>
<comment type="caution">
    <text evidence="2">The sequence shown here is derived from an EMBL/GenBank/DDBJ whole genome shotgun (WGS) entry which is preliminary data.</text>
</comment>
<keyword evidence="1" id="KW-0732">Signal</keyword>
<reference evidence="2 3" key="1">
    <citation type="submission" date="2015-06" db="EMBL/GenBank/DDBJ databases">
        <title>Survival trade-offs in plant roots during colonization by closely related pathogenic and mutualistic fungi.</title>
        <authorList>
            <person name="Hacquard S."/>
            <person name="Kracher B."/>
            <person name="Hiruma K."/>
            <person name="Weinman A."/>
            <person name="Muench P."/>
            <person name="Garrido Oter R."/>
            <person name="Ver Loren van Themaat E."/>
            <person name="Dallerey J.-F."/>
            <person name="Damm U."/>
            <person name="Henrissat B."/>
            <person name="Lespinet O."/>
            <person name="Thon M."/>
            <person name="Kemen E."/>
            <person name="McHardy A.C."/>
            <person name="Schulze-Lefert P."/>
            <person name="O'Connell R.J."/>
        </authorList>
    </citation>
    <scope>NUCLEOTIDE SEQUENCE [LARGE SCALE GENOMIC DNA]</scope>
    <source>
        <strain evidence="2 3">MAFF 238704</strain>
    </source>
</reference>
<proteinExistence type="predicted"/>
<accession>A0A166N1R9</accession>
<protein>
    <submittedName>
        <fullName evidence="2">Uncharacterized protein</fullName>
    </submittedName>
</protein>
<name>A0A166N1R9_COLIC</name>
<dbReference type="Proteomes" id="UP000076584">
    <property type="component" value="Unassembled WGS sequence"/>
</dbReference>
<feature type="chain" id="PRO_5007877595" evidence="1">
    <location>
        <begin position="19"/>
        <end position="96"/>
    </location>
</feature>
<sequence length="96" mass="9837">MEFTIAFVNLCLFGAIQAQTVLLQCAVQGDGDYDIVKTADRTSTSCTAAGGSLGSTPGGGRAGGISCCTTPISGKDAFYAKCRTYTDFPIGVPQPC</sequence>
<keyword evidence="3" id="KW-1185">Reference proteome</keyword>
<feature type="signal peptide" evidence="1">
    <location>
        <begin position="1"/>
        <end position="18"/>
    </location>
</feature>
<dbReference type="EMBL" id="LFIW01002637">
    <property type="protein sequence ID" value="KZL65218.1"/>
    <property type="molecule type" value="Genomic_DNA"/>
</dbReference>